<keyword evidence="8" id="KW-0472">Membrane</keyword>
<dbReference type="Proteomes" id="UP000296049">
    <property type="component" value="Unassembled WGS sequence"/>
</dbReference>
<dbReference type="InterPro" id="IPR046342">
    <property type="entry name" value="CBS_dom_sf"/>
</dbReference>
<evidence type="ECO:0000259" key="9">
    <source>
        <dbReference type="PROSITE" id="PS51371"/>
    </source>
</evidence>
<feature type="domain" description="CBS" evidence="9">
    <location>
        <begin position="210"/>
        <end position="267"/>
    </location>
</feature>
<dbReference type="SUPFAM" id="SSF54631">
    <property type="entry name" value="CBS-domain pair"/>
    <property type="match status" value="1"/>
</dbReference>
<proteinExistence type="predicted"/>
<protein>
    <submittedName>
        <fullName evidence="10">Chloride channel protein C</fullName>
    </submittedName>
</protein>
<keyword evidence="5" id="KW-0868">Chloride</keyword>
<dbReference type="PANTHER" id="PTHR11689">
    <property type="entry name" value="CHLORIDE CHANNEL PROTEIN CLC FAMILY MEMBER"/>
    <property type="match status" value="1"/>
</dbReference>
<evidence type="ECO:0000256" key="5">
    <source>
        <dbReference type="ARBA" id="ARBA00023214"/>
    </source>
</evidence>
<dbReference type="CDD" id="cd04591">
    <property type="entry name" value="CBS_pair_voltage-gated_CLC_euk_bac"/>
    <property type="match status" value="1"/>
</dbReference>
<dbReference type="Pfam" id="PF00571">
    <property type="entry name" value="CBS"/>
    <property type="match status" value="1"/>
</dbReference>
<sequence>MAWAVSVAAGDVNLQVPEMVFVLLCTSSTLFLALLPASSAISVSWLLLGRVILAYGYSVEITAESCRKYIYFPFHSTVSSSRLNLELFSARDVMEPHVRVLHLKENIASLAQLLASTSHGGFPVVCRPKPDHAEVFQGTIKRLELCMLLENEHIFEPETNYESFSSSHPLSYEKITVEKLPNLSRLTMLLNRYTTDPRYQQLFINLEPYINKSAMSVQAHFSLQRTYIIFRTLGLRHLTVVDPQNRVVGVITRKDLMPFPLEERLRLQLASQSPDTGEPAVCVSTHFFMCKCFVEVGSKDEVTIYTSNSPGLGIQCVARVATSAVAVLAAACVVCPCGPSSLSGELENWQEQGDLGPWVSSSSLQPTKESRGCYPAAVSRAAQGDLLCITHFNPEKRTNKQANNNSKQPQVSRRVRRKKLDDGN</sequence>
<feature type="region of interest" description="Disordered" evidence="7">
    <location>
        <begin position="397"/>
        <end position="424"/>
    </location>
</feature>
<dbReference type="AlphaFoldDB" id="R0KDT4"/>
<keyword evidence="4 6" id="KW-0129">CBS domain</keyword>
<accession>R0KDT4</accession>
<evidence type="ECO:0000256" key="3">
    <source>
        <dbReference type="ARBA" id="ARBA00023065"/>
    </source>
</evidence>
<evidence type="ECO:0000256" key="2">
    <source>
        <dbReference type="ARBA" id="ARBA00022737"/>
    </source>
</evidence>
<evidence type="ECO:0000313" key="11">
    <source>
        <dbReference type="Proteomes" id="UP000296049"/>
    </source>
</evidence>
<keyword evidence="1" id="KW-0813">Transport</keyword>
<feature type="transmembrane region" description="Helical" evidence="8">
    <location>
        <begin position="20"/>
        <end position="48"/>
    </location>
</feature>
<evidence type="ECO:0000256" key="8">
    <source>
        <dbReference type="SAM" id="Phobius"/>
    </source>
</evidence>
<evidence type="ECO:0000313" key="10">
    <source>
        <dbReference type="EMBL" id="EOB08177.1"/>
    </source>
</evidence>
<feature type="compositionally biased region" description="Polar residues" evidence="7">
    <location>
        <begin position="400"/>
        <end position="411"/>
    </location>
</feature>
<organism evidence="10 11">
    <name type="scientific">Anas platyrhynchos</name>
    <name type="common">Mallard</name>
    <name type="synonym">Anas boschas</name>
    <dbReference type="NCBI Taxonomy" id="8839"/>
    <lineage>
        <taxon>Eukaryota</taxon>
        <taxon>Metazoa</taxon>
        <taxon>Chordata</taxon>
        <taxon>Craniata</taxon>
        <taxon>Vertebrata</taxon>
        <taxon>Euteleostomi</taxon>
        <taxon>Archelosauria</taxon>
        <taxon>Archosauria</taxon>
        <taxon>Dinosauria</taxon>
        <taxon>Saurischia</taxon>
        <taxon>Theropoda</taxon>
        <taxon>Coelurosauria</taxon>
        <taxon>Aves</taxon>
        <taxon>Neognathae</taxon>
        <taxon>Galloanserae</taxon>
        <taxon>Anseriformes</taxon>
        <taxon>Anatidae</taxon>
        <taxon>Anatinae</taxon>
        <taxon>Anas</taxon>
    </lineage>
</organism>
<dbReference type="GO" id="GO:0015108">
    <property type="term" value="F:chloride transmembrane transporter activity"/>
    <property type="evidence" value="ECO:0007669"/>
    <property type="project" value="TreeGrafter"/>
</dbReference>
<dbReference type="Gene3D" id="3.10.580.10">
    <property type="entry name" value="CBS-domain"/>
    <property type="match status" value="1"/>
</dbReference>
<dbReference type="EMBL" id="KB742466">
    <property type="protein sequence ID" value="EOB08177.1"/>
    <property type="molecule type" value="Genomic_DNA"/>
</dbReference>
<keyword evidence="11" id="KW-1185">Reference proteome</keyword>
<evidence type="ECO:0000256" key="6">
    <source>
        <dbReference type="PROSITE-ProRule" id="PRU00703"/>
    </source>
</evidence>
<evidence type="ECO:0000256" key="4">
    <source>
        <dbReference type="ARBA" id="ARBA00023122"/>
    </source>
</evidence>
<name>R0KDT4_ANAPL</name>
<dbReference type="PROSITE" id="PS51371">
    <property type="entry name" value="CBS"/>
    <property type="match status" value="1"/>
</dbReference>
<keyword evidence="8" id="KW-0812">Transmembrane</keyword>
<evidence type="ECO:0000256" key="1">
    <source>
        <dbReference type="ARBA" id="ARBA00022448"/>
    </source>
</evidence>
<reference evidence="11" key="1">
    <citation type="journal article" date="2013" name="Nat. Genet.">
        <title>The duck genome and transcriptome provide insight into an avian influenza virus reservoir species.</title>
        <authorList>
            <person name="Huang Y."/>
            <person name="Li Y."/>
            <person name="Burt D.W."/>
            <person name="Chen H."/>
            <person name="Zhang Y."/>
            <person name="Qian W."/>
            <person name="Kim H."/>
            <person name="Gan S."/>
            <person name="Zhao Y."/>
            <person name="Li J."/>
            <person name="Yi K."/>
            <person name="Feng H."/>
            <person name="Zhu P."/>
            <person name="Li B."/>
            <person name="Liu Q."/>
            <person name="Fairley S."/>
            <person name="Magor K.E."/>
            <person name="Du Z."/>
            <person name="Hu X."/>
            <person name="Goodman L."/>
            <person name="Tafer H."/>
            <person name="Vignal A."/>
            <person name="Lee T."/>
            <person name="Kim K.W."/>
            <person name="Sheng Z."/>
            <person name="An Y."/>
            <person name="Searle S."/>
            <person name="Herrero J."/>
            <person name="Groenen M.A."/>
            <person name="Crooijmans R.P."/>
            <person name="Faraut T."/>
            <person name="Cai Q."/>
            <person name="Webster R.G."/>
            <person name="Aldridge J.R."/>
            <person name="Warren W.C."/>
            <person name="Bartschat S."/>
            <person name="Kehr S."/>
            <person name="Marz M."/>
            <person name="Stadler P.F."/>
            <person name="Smith J."/>
            <person name="Kraus R.H."/>
            <person name="Zhao Y."/>
            <person name="Ren L."/>
            <person name="Fei J."/>
            <person name="Morisson M."/>
            <person name="Kaiser P."/>
            <person name="Griffin D.K."/>
            <person name="Rao M."/>
            <person name="Pitel F."/>
            <person name="Wang J."/>
            <person name="Li N."/>
        </authorList>
    </citation>
    <scope>NUCLEOTIDE SEQUENCE [LARGE SCALE GENOMIC DNA]</scope>
</reference>
<gene>
    <name evidence="10" type="ORF">Anapl_11345</name>
</gene>
<evidence type="ECO:0000256" key="7">
    <source>
        <dbReference type="SAM" id="MobiDB-lite"/>
    </source>
</evidence>
<keyword evidence="2" id="KW-0677">Repeat</keyword>
<dbReference type="InterPro" id="IPR051280">
    <property type="entry name" value="Cl-channel/antiporter"/>
</dbReference>
<keyword evidence="3" id="KW-0406">Ion transport</keyword>
<dbReference type="InterPro" id="IPR000644">
    <property type="entry name" value="CBS_dom"/>
</dbReference>
<keyword evidence="8" id="KW-1133">Transmembrane helix</keyword>
<dbReference type="PANTHER" id="PTHR11689:SF89">
    <property type="entry name" value="CHLORIDE CHANNEL PROTEIN"/>
    <property type="match status" value="1"/>
</dbReference>